<accession>A0A507FC16</accession>
<dbReference type="GO" id="GO:0051726">
    <property type="term" value="P:regulation of cell cycle"/>
    <property type="evidence" value="ECO:0007669"/>
    <property type="project" value="InterPro"/>
</dbReference>
<dbReference type="PROSITE" id="PS00107">
    <property type="entry name" value="PROTEIN_KINASE_ATP"/>
    <property type="match status" value="1"/>
</dbReference>
<feature type="compositionally biased region" description="Polar residues" evidence="2">
    <location>
        <begin position="704"/>
        <end position="729"/>
    </location>
</feature>
<dbReference type="SUPFAM" id="SSF56112">
    <property type="entry name" value="Protein kinase-like (PK-like)"/>
    <property type="match status" value="1"/>
</dbReference>
<evidence type="ECO:0000313" key="4">
    <source>
        <dbReference type="EMBL" id="TPX73120.1"/>
    </source>
</evidence>
<dbReference type="InterPro" id="IPR000719">
    <property type="entry name" value="Prot_kinase_dom"/>
</dbReference>
<dbReference type="InterPro" id="IPR006671">
    <property type="entry name" value="Cyclin_N"/>
</dbReference>
<feature type="compositionally biased region" description="Polar residues" evidence="2">
    <location>
        <begin position="177"/>
        <end position="197"/>
    </location>
</feature>
<evidence type="ECO:0000256" key="2">
    <source>
        <dbReference type="SAM" id="MobiDB-lite"/>
    </source>
</evidence>
<dbReference type="SUPFAM" id="SSF47954">
    <property type="entry name" value="Cyclin-like"/>
    <property type="match status" value="1"/>
</dbReference>
<keyword evidence="1" id="KW-0067">ATP-binding</keyword>
<dbReference type="InterPro" id="IPR013763">
    <property type="entry name" value="Cyclin-like_dom"/>
</dbReference>
<feature type="binding site" evidence="1">
    <location>
        <position position="789"/>
    </location>
    <ligand>
        <name>ATP</name>
        <dbReference type="ChEBI" id="CHEBI:30616"/>
    </ligand>
</feature>
<feature type="domain" description="Protein kinase" evidence="3">
    <location>
        <begin position="752"/>
        <end position="1048"/>
    </location>
</feature>
<comment type="caution">
    <text evidence="4">The sequence shown here is derived from an EMBL/GenBank/DDBJ whole genome shotgun (WGS) entry which is preliminary data.</text>
</comment>
<protein>
    <recommendedName>
        <fullName evidence="3">Protein kinase domain-containing protein</fullName>
    </recommendedName>
</protein>
<gene>
    <name evidence="4" type="ORF">CcCBS67573_g05614</name>
</gene>
<sequence>MHHEHDPPPTDSDDVLAGAFVNRQTQATLFLSGIECGVELQPSTTRAREDRIEIVTIPSLPHDYDPSQHQTDLLEQPETTENETTTASFIASLGRFQSQSGAQLLALKHITLEHGPVANYFRVGVQRSTSRELEEGVIGGREVVVGSAGSDATAQKIIHVVSDSPVRRLSPWRLFDANSTDPNARNGSGASSVTSSPVRYDANGNPVPEGRKSTGGTSRRQQDSTKLAEPSLSTKRALVKSRGSMSSGITVMRYNTTGNYANTATPIVRNLTTSVGELFHSSHILSALRSSFGGAAVSNVTGGSREENGGGSGNPQYSTFENGVRALTILRDSAGSLKLNGSNGSFLNARKASVSDAGKRSGLVQESAGDIELALIPTRRNNTGITALNDGNTVDKLLNSKIIFIQECSPHPISVFSVISNIEKQPKKEKKSKKNLFNIGSQPFADRFGFTMDAMKKTPKVKSYMRHVEPTGLLGTTVAPEYDVYNPLTLDDPELKTGKHRTVIKLPFFVSSIFLYSRPADIKRELNEHFRETHPSVDSQLTLSQIRNLKTRMIEIGRAQDMELSSVALAFVYFEKLVIKNFATKANRRLIASVCLLLAAKVNDPKEVKYNDLLEVVERVLEIPPKEVYQHEFSVYAALEFNLFIPLWQIMPHLERIIEATDVKSLDDYLMGRNFFAVKSPFSPGQLDNPPAHISTTKQHRSDGTLSPSNTAPQKCNTNRPPTKTNANPQDDCDPADILGTVLVDPVGHHAVRMVSVIGTGSFAHVYLAESVAVASSSTSFESEKRAVKRLFKAGLDERQLVLQRQEAEVMKSMDPHPNVIQLLATVEDADCLYLIMEYCELDLYEAITQQGGFPEDVVKEVFVQIADAVLHCHNSGWFHRDLKPENCLISTANYKVKLADFGLTTAEEWSTELGCGSVRYMAPECFDLTHNTPEGLSPGQPVPPPAKSLPVPPGVLSGGYSPAANDVWALGVILLNLLFGKNPWFEAHMTDAIFSAFAISNPNILRQQFNLTLQFDAILRRVFELDPRRRCSVQDLKLLVESVTHFVEKDTAPSSLPTSAKSTANNRLKRRGHSSILAGPGYILAPGEPLPLLFSAPTASSSPRKTSQPLLRTKETISNLKAAVTATTVSAVASDAESQIVKTDSAALSHVSISTHVPEEIVQQSAVLTNVSPVARASSDADLDDAGCMSMSSSSTVHEDDGEGDFVVMDAVADSSDANMDIGEVEEIRLVPEETDVTQIHDGNMSHEGHAIVVDFVDDVADHEDVESRQENDSIRRAMNQEHVDRMMADDLESVEGSLLATPHVTDGSLRQASLAADDSVHYTDSAVDSQPSGEEPLAVEEVALAESMVTTHLVAVSSAEQHVESEVSKLLPDVPESIAPAAEPTILIPASDVLSMEASLPTPSTIAPPSMERQESLINPARQSTSMDPGAAAALFTNNGPGISQASSAKRSPSPLKWFGPFISRESARVSSGADASAGKIGVFRIVKKKSSVLLKKPVVDVSGVELSPNGSNTSAIRPGSPFNIIRKRRSSPTSGAVNGKHMSTATTVVNGDGSSHQVVLETASSSLAGLEIEDAVSSLSGSGKEVAKRKSTMSMKEFSSGLKGAFGIKKRPDALTEERN</sequence>
<name>A0A507FC16_9FUNG</name>
<dbReference type="STRING" id="246404.A0A507FC16"/>
<dbReference type="InterPro" id="IPR012388">
    <property type="entry name" value="CABLES1/2"/>
</dbReference>
<dbReference type="PANTHER" id="PTHR22896:SF0">
    <property type="entry name" value="CYCLIN N-TERMINAL DOMAIN-CONTAINING PROTEIN"/>
    <property type="match status" value="1"/>
</dbReference>
<evidence type="ECO:0000313" key="5">
    <source>
        <dbReference type="Proteomes" id="UP000320333"/>
    </source>
</evidence>
<dbReference type="GO" id="GO:0005524">
    <property type="term" value="F:ATP binding"/>
    <property type="evidence" value="ECO:0007669"/>
    <property type="project" value="UniProtKB-UniRule"/>
</dbReference>
<evidence type="ECO:0000259" key="3">
    <source>
        <dbReference type="PROSITE" id="PS50011"/>
    </source>
</evidence>
<dbReference type="InterPro" id="IPR036915">
    <property type="entry name" value="Cyclin-like_sf"/>
</dbReference>
<dbReference type="OrthoDB" id="541276at2759"/>
<dbReference type="Gene3D" id="1.10.510.10">
    <property type="entry name" value="Transferase(Phosphotransferase) domain 1"/>
    <property type="match status" value="1"/>
</dbReference>
<evidence type="ECO:0000256" key="1">
    <source>
        <dbReference type="PROSITE-ProRule" id="PRU10141"/>
    </source>
</evidence>
<dbReference type="SMART" id="SM00220">
    <property type="entry name" value="S_TKc"/>
    <property type="match status" value="1"/>
</dbReference>
<dbReference type="Proteomes" id="UP000320333">
    <property type="component" value="Unassembled WGS sequence"/>
</dbReference>
<dbReference type="SMART" id="SM00385">
    <property type="entry name" value="CYCLIN"/>
    <property type="match status" value="1"/>
</dbReference>
<dbReference type="PROSITE" id="PS50011">
    <property type="entry name" value="PROTEIN_KINASE_DOM"/>
    <property type="match status" value="1"/>
</dbReference>
<dbReference type="InterPro" id="IPR011009">
    <property type="entry name" value="Kinase-like_dom_sf"/>
</dbReference>
<dbReference type="Pfam" id="PF00069">
    <property type="entry name" value="Pkinase"/>
    <property type="match status" value="1"/>
</dbReference>
<keyword evidence="1" id="KW-0547">Nucleotide-binding</keyword>
<organism evidence="4 5">
    <name type="scientific">Chytriomyces confervae</name>
    <dbReference type="NCBI Taxonomy" id="246404"/>
    <lineage>
        <taxon>Eukaryota</taxon>
        <taxon>Fungi</taxon>
        <taxon>Fungi incertae sedis</taxon>
        <taxon>Chytridiomycota</taxon>
        <taxon>Chytridiomycota incertae sedis</taxon>
        <taxon>Chytridiomycetes</taxon>
        <taxon>Chytridiales</taxon>
        <taxon>Chytriomycetaceae</taxon>
        <taxon>Chytriomyces</taxon>
    </lineage>
</organism>
<dbReference type="GO" id="GO:0004672">
    <property type="term" value="F:protein kinase activity"/>
    <property type="evidence" value="ECO:0007669"/>
    <property type="project" value="InterPro"/>
</dbReference>
<dbReference type="CDD" id="cd20556">
    <property type="entry name" value="CYCLIN_CABLES"/>
    <property type="match status" value="1"/>
</dbReference>
<dbReference type="Gene3D" id="1.10.472.10">
    <property type="entry name" value="Cyclin-like"/>
    <property type="match status" value="1"/>
</dbReference>
<feature type="region of interest" description="Disordered" evidence="2">
    <location>
        <begin position="177"/>
        <end position="240"/>
    </location>
</feature>
<feature type="region of interest" description="Disordered" evidence="2">
    <location>
        <begin position="686"/>
        <end position="731"/>
    </location>
</feature>
<proteinExistence type="predicted"/>
<dbReference type="InterPro" id="IPR017441">
    <property type="entry name" value="Protein_kinase_ATP_BS"/>
</dbReference>
<reference evidence="4 5" key="1">
    <citation type="journal article" date="2019" name="Sci. Rep.">
        <title>Comparative genomics of chytrid fungi reveal insights into the obligate biotrophic and pathogenic lifestyle of Synchytrium endobioticum.</title>
        <authorList>
            <person name="van de Vossenberg B.T.L.H."/>
            <person name="Warris S."/>
            <person name="Nguyen H.D.T."/>
            <person name="van Gent-Pelzer M.P.E."/>
            <person name="Joly D.L."/>
            <person name="van de Geest H.C."/>
            <person name="Bonants P.J.M."/>
            <person name="Smith D.S."/>
            <person name="Levesque C.A."/>
            <person name="van der Lee T.A.J."/>
        </authorList>
    </citation>
    <scope>NUCLEOTIDE SEQUENCE [LARGE SCALE GENOMIC DNA]</scope>
    <source>
        <strain evidence="4 5">CBS 675.73</strain>
    </source>
</reference>
<keyword evidence="5" id="KW-1185">Reference proteome</keyword>
<dbReference type="Pfam" id="PF00134">
    <property type="entry name" value="Cyclin_N"/>
    <property type="match status" value="1"/>
</dbReference>
<dbReference type="EMBL" id="QEAP01000207">
    <property type="protein sequence ID" value="TPX73120.1"/>
    <property type="molecule type" value="Genomic_DNA"/>
</dbReference>
<dbReference type="PANTHER" id="PTHR22896">
    <property type="entry name" value="CDK5 AND ABL1 ENZYME SUBSTRATE 1"/>
    <property type="match status" value="1"/>
</dbReference>